<dbReference type="GO" id="GO:0031515">
    <property type="term" value="C:tRNA (m1A) methyltransferase complex"/>
    <property type="evidence" value="ECO:0007669"/>
    <property type="project" value="InterPro"/>
</dbReference>
<evidence type="ECO:0000256" key="4">
    <source>
        <dbReference type="SAM" id="MobiDB-lite"/>
    </source>
</evidence>
<dbReference type="EMBL" id="MU007122">
    <property type="protein sequence ID" value="KAF2418956.1"/>
    <property type="molecule type" value="Genomic_DNA"/>
</dbReference>
<sequence length="438" mass="48885">MVLKNPLFRNIRPTIASVCRECRKRYFNTKTQQFEIGDIVLIKSAKDSVTPYGSTKPLTADGEHQTNRGLLKHSDIIGRQVRDTVLTKKGVAYRLHEPTLSEYVCFTPRIVTPIYPQDTNLIVNLLDIHVSPPSSTTPPNDEPPLEILEAGTGHGSLTLQLSRAIHAANAARPPLPLPPPRGPKGVDSKDQLKESPEAEAHRASMTADYEEWKRTRRAIIHTLDNMPNHSNHARKVIRGFRNGFYSGNIDFHVGELDQFFSERQAPNSSDSTIPKPPQTPFLSHCILDLPSAHQKMDLVSQNLHPNGKLIIFVPSITQLADCVDMVKRLNLPLFMEQVLELGGGMSGGREWDVRAVKIRASEKRKKSEEAEKGLGEDGEREVEGVNGVEDAEGREKVEDVALDEKEKDKDWALVCRPKVGERIIGGGFLGVWSKMRKD</sequence>
<name>A0A9P4TTA2_9PEZI</name>
<dbReference type="InterPro" id="IPR014816">
    <property type="entry name" value="tRNA_MeTrfase_Gcd14"/>
</dbReference>
<dbReference type="Proteomes" id="UP000800235">
    <property type="component" value="Unassembled WGS sequence"/>
</dbReference>
<feature type="compositionally biased region" description="Pro residues" evidence="4">
    <location>
        <begin position="173"/>
        <end position="182"/>
    </location>
</feature>
<evidence type="ECO:0000313" key="5">
    <source>
        <dbReference type="EMBL" id="KAF2418956.1"/>
    </source>
</evidence>
<feature type="compositionally biased region" description="Basic and acidic residues" evidence="4">
    <location>
        <begin position="184"/>
        <end position="202"/>
    </location>
</feature>
<dbReference type="PROSITE" id="PS51620">
    <property type="entry name" value="SAM_TRM61"/>
    <property type="match status" value="1"/>
</dbReference>
<dbReference type="SUPFAM" id="SSF53335">
    <property type="entry name" value="S-adenosyl-L-methionine-dependent methyltransferases"/>
    <property type="match status" value="1"/>
</dbReference>
<evidence type="ECO:0000256" key="2">
    <source>
        <dbReference type="ARBA" id="ARBA00015963"/>
    </source>
</evidence>
<dbReference type="InterPro" id="IPR029063">
    <property type="entry name" value="SAM-dependent_MTases_sf"/>
</dbReference>
<evidence type="ECO:0000256" key="3">
    <source>
        <dbReference type="ARBA" id="ARBA00033309"/>
    </source>
</evidence>
<organism evidence="5 6">
    <name type="scientific">Tothia fuscella</name>
    <dbReference type="NCBI Taxonomy" id="1048955"/>
    <lineage>
        <taxon>Eukaryota</taxon>
        <taxon>Fungi</taxon>
        <taxon>Dikarya</taxon>
        <taxon>Ascomycota</taxon>
        <taxon>Pezizomycotina</taxon>
        <taxon>Dothideomycetes</taxon>
        <taxon>Pleosporomycetidae</taxon>
        <taxon>Venturiales</taxon>
        <taxon>Cylindrosympodiaceae</taxon>
        <taxon>Tothia</taxon>
    </lineage>
</organism>
<dbReference type="PANTHER" id="PTHR12133">
    <property type="entry name" value="TRNA (ADENINE(58)-N(1))-METHYLTRANSFERASE"/>
    <property type="match status" value="1"/>
</dbReference>
<dbReference type="Gene3D" id="3.40.50.150">
    <property type="entry name" value="Vaccinia Virus protein VP39"/>
    <property type="match status" value="1"/>
</dbReference>
<dbReference type="Gene3D" id="3.10.330.20">
    <property type="match status" value="1"/>
</dbReference>
<dbReference type="GO" id="GO:0005739">
    <property type="term" value="C:mitochondrion"/>
    <property type="evidence" value="ECO:0007669"/>
    <property type="project" value="TreeGrafter"/>
</dbReference>
<dbReference type="OrthoDB" id="5585464at2759"/>
<dbReference type="AlphaFoldDB" id="A0A9P4TTA2"/>
<feature type="region of interest" description="Disordered" evidence="4">
    <location>
        <begin position="171"/>
        <end position="206"/>
    </location>
</feature>
<protein>
    <recommendedName>
        <fullName evidence="2">tRNA (adenine(58)-N(1))-methyltransferase catalytic subunit TRM61</fullName>
        <ecNumber evidence="1">2.1.1.220</ecNumber>
    </recommendedName>
    <alternativeName>
        <fullName evidence="3">tRNA(m1A58)-methyltransferase subunit TRM61</fullName>
    </alternativeName>
</protein>
<dbReference type="GO" id="GO:0160107">
    <property type="term" value="F:tRNA (adenine(58)-N1)-methyltransferase activity"/>
    <property type="evidence" value="ECO:0007669"/>
    <property type="project" value="UniProtKB-EC"/>
</dbReference>
<proteinExistence type="predicted"/>
<dbReference type="PANTHER" id="PTHR12133:SF1">
    <property type="entry name" value="TRNA (ADENINE(58)-N(1))-METHYLTRANSFERASE, MITOCHONDRIAL"/>
    <property type="match status" value="1"/>
</dbReference>
<dbReference type="GO" id="GO:0030488">
    <property type="term" value="P:tRNA methylation"/>
    <property type="evidence" value="ECO:0007669"/>
    <property type="project" value="InterPro"/>
</dbReference>
<dbReference type="EC" id="2.1.1.220" evidence="1"/>
<gene>
    <name evidence="5" type="ORF">EJ08DRAFT_702921</name>
</gene>
<keyword evidence="6" id="KW-1185">Reference proteome</keyword>
<evidence type="ECO:0000256" key="1">
    <source>
        <dbReference type="ARBA" id="ARBA00012796"/>
    </source>
</evidence>
<evidence type="ECO:0000313" key="6">
    <source>
        <dbReference type="Proteomes" id="UP000800235"/>
    </source>
</evidence>
<feature type="region of interest" description="Disordered" evidence="4">
    <location>
        <begin position="362"/>
        <end position="399"/>
    </location>
</feature>
<accession>A0A9P4TTA2</accession>
<reference evidence="5" key="1">
    <citation type="journal article" date="2020" name="Stud. Mycol.">
        <title>101 Dothideomycetes genomes: a test case for predicting lifestyles and emergence of pathogens.</title>
        <authorList>
            <person name="Haridas S."/>
            <person name="Albert R."/>
            <person name="Binder M."/>
            <person name="Bloem J."/>
            <person name="Labutti K."/>
            <person name="Salamov A."/>
            <person name="Andreopoulos B."/>
            <person name="Baker S."/>
            <person name="Barry K."/>
            <person name="Bills G."/>
            <person name="Bluhm B."/>
            <person name="Cannon C."/>
            <person name="Castanera R."/>
            <person name="Culley D."/>
            <person name="Daum C."/>
            <person name="Ezra D."/>
            <person name="Gonzalez J."/>
            <person name="Henrissat B."/>
            <person name="Kuo A."/>
            <person name="Liang C."/>
            <person name="Lipzen A."/>
            <person name="Lutzoni F."/>
            <person name="Magnuson J."/>
            <person name="Mondo S."/>
            <person name="Nolan M."/>
            <person name="Ohm R."/>
            <person name="Pangilinan J."/>
            <person name="Park H.-J."/>
            <person name="Ramirez L."/>
            <person name="Alfaro M."/>
            <person name="Sun H."/>
            <person name="Tritt A."/>
            <person name="Yoshinaga Y."/>
            <person name="Zwiers L.-H."/>
            <person name="Turgeon B."/>
            <person name="Goodwin S."/>
            <person name="Spatafora J."/>
            <person name="Crous P."/>
            <person name="Grigoriev I."/>
        </authorList>
    </citation>
    <scope>NUCLEOTIDE SEQUENCE</scope>
    <source>
        <strain evidence="5">CBS 130266</strain>
    </source>
</reference>
<comment type="caution">
    <text evidence="5">The sequence shown here is derived from an EMBL/GenBank/DDBJ whole genome shotgun (WGS) entry which is preliminary data.</text>
</comment>
<feature type="compositionally biased region" description="Basic and acidic residues" evidence="4">
    <location>
        <begin position="362"/>
        <end position="383"/>
    </location>
</feature>